<dbReference type="Pfam" id="PF00196">
    <property type="entry name" value="GerE"/>
    <property type="match status" value="1"/>
</dbReference>
<dbReference type="SMART" id="SM00421">
    <property type="entry name" value="HTH_LUXR"/>
    <property type="match status" value="1"/>
</dbReference>
<evidence type="ECO:0000256" key="2">
    <source>
        <dbReference type="PROSITE-ProRule" id="PRU00169"/>
    </source>
</evidence>
<comment type="caution">
    <text evidence="5">The sequence shown here is derived from an EMBL/GenBank/DDBJ whole genome shotgun (WGS) entry which is preliminary data.</text>
</comment>
<accession>A0A426JV83</accession>
<gene>
    <name evidence="5" type="ORF">EIL87_12030</name>
</gene>
<dbReference type="PRINTS" id="PR00038">
    <property type="entry name" value="HTHLUXR"/>
</dbReference>
<dbReference type="InterPro" id="IPR001789">
    <property type="entry name" value="Sig_transdc_resp-reg_receiver"/>
</dbReference>
<organism evidence="5 6">
    <name type="scientific">Saccharopolyspora rhizosphaerae</name>
    <dbReference type="NCBI Taxonomy" id="2492662"/>
    <lineage>
        <taxon>Bacteria</taxon>
        <taxon>Bacillati</taxon>
        <taxon>Actinomycetota</taxon>
        <taxon>Actinomycetes</taxon>
        <taxon>Pseudonocardiales</taxon>
        <taxon>Pseudonocardiaceae</taxon>
        <taxon>Saccharopolyspora</taxon>
    </lineage>
</organism>
<evidence type="ECO:0000259" key="4">
    <source>
        <dbReference type="PROSITE" id="PS50110"/>
    </source>
</evidence>
<evidence type="ECO:0000256" key="1">
    <source>
        <dbReference type="ARBA" id="ARBA00023125"/>
    </source>
</evidence>
<dbReference type="GO" id="GO:0006355">
    <property type="term" value="P:regulation of DNA-templated transcription"/>
    <property type="evidence" value="ECO:0007669"/>
    <property type="project" value="InterPro"/>
</dbReference>
<dbReference type="PANTHER" id="PTHR43214">
    <property type="entry name" value="TWO-COMPONENT RESPONSE REGULATOR"/>
    <property type="match status" value="1"/>
</dbReference>
<dbReference type="InterPro" id="IPR011006">
    <property type="entry name" value="CheY-like_superfamily"/>
</dbReference>
<dbReference type="Gene3D" id="3.40.50.2300">
    <property type="match status" value="1"/>
</dbReference>
<dbReference type="GO" id="GO:0003677">
    <property type="term" value="F:DNA binding"/>
    <property type="evidence" value="ECO:0007669"/>
    <property type="project" value="UniProtKB-KW"/>
</dbReference>
<keyword evidence="2" id="KW-0597">Phosphoprotein</keyword>
<evidence type="ECO:0000313" key="5">
    <source>
        <dbReference type="EMBL" id="RRO17001.1"/>
    </source>
</evidence>
<dbReference type="InterPro" id="IPR000792">
    <property type="entry name" value="Tscrpt_reg_LuxR_C"/>
</dbReference>
<dbReference type="RefSeq" id="WP_125090327.1">
    <property type="nucleotide sequence ID" value="NZ_RSAA01000010.1"/>
</dbReference>
<feature type="domain" description="Response regulatory" evidence="4">
    <location>
        <begin position="3"/>
        <end position="118"/>
    </location>
</feature>
<evidence type="ECO:0000259" key="3">
    <source>
        <dbReference type="PROSITE" id="PS50043"/>
    </source>
</evidence>
<dbReference type="CDD" id="cd06170">
    <property type="entry name" value="LuxR_C_like"/>
    <property type="match status" value="1"/>
</dbReference>
<dbReference type="InterPro" id="IPR039420">
    <property type="entry name" value="WalR-like"/>
</dbReference>
<feature type="domain" description="HTH luxR-type" evidence="3">
    <location>
        <begin position="145"/>
        <end position="210"/>
    </location>
</feature>
<dbReference type="PROSITE" id="PS50110">
    <property type="entry name" value="RESPONSE_REGULATORY"/>
    <property type="match status" value="1"/>
</dbReference>
<dbReference type="InterPro" id="IPR016032">
    <property type="entry name" value="Sig_transdc_resp-reg_C-effctor"/>
</dbReference>
<evidence type="ECO:0000313" key="6">
    <source>
        <dbReference type="Proteomes" id="UP000274515"/>
    </source>
</evidence>
<protein>
    <submittedName>
        <fullName evidence="5">DNA-binding response regulator</fullName>
    </submittedName>
</protein>
<dbReference type="GO" id="GO:0000160">
    <property type="term" value="P:phosphorelay signal transduction system"/>
    <property type="evidence" value="ECO:0007669"/>
    <property type="project" value="InterPro"/>
</dbReference>
<dbReference type="SUPFAM" id="SSF46894">
    <property type="entry name" value="C-terminal effector domain of the bipartite response regulators"/>
    <property type="match status" value="1"/>
</dbReference>
<feature type="modified residue" description="4-aspartylphosphate" evidence="2">
    <location>
        <position position="54"/>
    </location>
</feature>
<keyword evidence="6" id="KW-1185">Reference proteome</keyword>
<dbReference type="SUPFAM" id="SSF52172">
    <property type="entry name" value="CheY-like"/>
    <property type="match status" value="1"/>
</dbReference>
<proteinExistence type="predicted"/>
<dbReference type="PANTHER" id="PTHR43214:SF43">
    <property type="entry name" value="TWO-COMPONENT RESPONSE REGULATOR"/>
    <property type="match status" value="1"/>
</dbReference>
<keyword evidence="1 5" id="KW-0238">DNA-binding</keyword>
<dbReference type="EMBL" id="RSAA01000010">
    <property type="protein sequence ID" value="RRO17001.1"/>
    <property type="molecule type" value="Genomic_DNA"/>
</dbReference>
<dbReference type="Proteomes" id="UP000274515">
    <property type="component" value="Unassembled WGS sequence"/>
</dbReference>
<dbReference type="OrthoDB" id="4727384at2"/>
<dbReference type="PROSITE" id="PS50043">
    <property type="entry name" value="HTH_LUXR_2"/>
    <property type="match status" value="1"/>
</dbReference>
<name>A0A426JV83_9PSEU</name>
<dbReference type="AlphaFoldDB" id="A0A426JV83"/>
<reference evidence="5 6" key="1">
    <citation type="submission" date="2018-11" db="EMBL/GenBank/DDBJ databases">
        <title>Saccharopolyspora rhizosphaerae sp. nov., an actinomycete isolated from rhizosphere soil in Thailand.</title>
        <authorList>
            <person name="Intra B."/>
            <person name="Euanorasetr J."/>
            <person name="Take A."/>
            <person name="Inahashi Y."/>
            <person name="Mori M."/>
            <person name="Panbangred W."/>
            <person name="Matsumoto A."/>
        </authorList>
    </citation>
    <scope>NUCLEOTIDE SEQUENCE [LARGE SCALE GENOMIC DNA]</scope>
    <source>
        <strain evidence="5 6">H219</strain>
    </source>
</reference>
<sequence>MIEIVVVAPTRFYREGLVLILRHIGDFEVVDAVSRPEDVALAPTEHPRGVVLFDVTGVPDGPGAVSCLAAHHPGWQIVVLGVPEDEADIIAYAEMGAAGYLTREQSIGELGHTIDSAATGELRCSPRVAAALSHRVAELSAELQPSGRFEVLSQREVEIVQLLEQGLSNQEISRRLCIALATAKNHVHNILAKLDLRDRADVAAWARRQRLDHSVVLPWAGGRVPLNPVTGHVR</sequence>